<sequence>MAPRGLVSNILFLILLMINSQFYYPDSFRNEANIMTTYLSKNISRYKGSNLRYRLFFTALTLLFSFSLHAQSLYIDCSATVDGDGTASNPINSISTLNNHELHPGDSILFRRGTTCNGEVVAATSGSENAPVIYDAWGEGTALPRIEANGNEAAFHMTDVSWVTVQNLELSASGDGKSPRRGLWVSATDSGEHQGIRLQHLNIHDVRGEMPATKNPSDSSIGKYAHASGGIVVEALGNTTPTSFSGLDISDNIIHAVDREGIYTWSNWCQRPELVEFWYSLCTAKWQPFNNTHISHNMLSDIGGDGIAPMTSTDSTVEYNILNGFNMRSGSPNAGMWSANSDNIVYQYNFASGGHTTQDGMSYDVDHSTNGIIYQYNISAGNEGGFFLLCPYGDDVPGKSRNFVIRYNLSVADKTRTFQVCSGGVINGQIYNNTILLPPDTTSAHLILTEGATNDGAVELKLTNNILMGDGSGVTPVWDYNDSAITGDHNLYNNVPVMPSDSYALIDDPLLAKPGPENVLWRDYLPQPGSPAINAGIAVTGAPAHDALNQAIGTPPTIGALEPESSSRR</sequence>
<proteinExistence type="predicted"/>
<dbReference type="Proteomes" id="UP000254741">
    <property type="component" value="Unassembled WGS sequence"/>
</dbReference>
<dbReference type="InterPro" id="IPR011050">
    <property type="entry name" value="Pectin_lyase_fold/virulence"/>
</dbReference>
<keyword evidence="1" id="KW-0812">Transmembrane</keyword>
<dbReference type="AlphaFoldDB" id="A0A379THM1"/>
<keyword evidence="1" id="KW-1133">Transmembrane helix</keyword>
<dbReference type="EMBL" id="UGXG01000002">
    <property type="protein sequence ID" value="SUG49813.1"/>
    <property type="molecule type" value="Genomic_DNA"/>
</dbReference>
<evidence type="ECO:0000256" key="1">
    <source>
        <dbReference type="SAM" id="Phobius"/>
    </source>
</evidence>
<accession>A0A379THM1</accession>
<dbReference type="InterPro" id="IPR012334">
    <property type="entry name" value="Pectin_lyas_fold"/>
</dbReference>
<dbReference type="Gene3D" id="2.160.20.10">
    <property type="entry name" value="Single-stranded right-handed beta-helix, Pectin lyase-like"/>
    <property type="match status" value="1"/>
</dbReference>
<protein>
    <recommendedName>
        <fullName evidence="4">Pectate lyase</fullName>
    </recommendedName>
</protein>
<evidence type="ECO:0008006" key="4">
    <source>
        <dbReference type="Google" id="ProtNLM"/>
    </source>
</evidence>
<feature type="transmembrane region" description="Helical" evidence="1">
    <location>
        <begin position="6"/>
        <end position="24"/>
    </location>
</feature>
<evidence type="ECO:0000313" key="3">
    <source>
        <dbReference type="Proteomes" id="UP000254741"/>
    </source>
</evidence>
<keyword evidence="1" id="KW-0472">Membrane</keyword>
<gene>
    <name evidence="2" type="ORF">NCTC8297_05165</name>
</gene>
<organism evidence="2 3">
    <name type="scientific">Salmonella enterica subsp. arizonae</name>
    <dbReference type="NCBI Taxonomy" id="59203"/>
    <lineage>
        <taxon>Bacteria</taxon>
        <taxon>Pseudomonadati</taxon>
        <taxon>Pseudomonadota</taxon>
        <taxon>Gammaproteobacteria</taxon>
        <taxon>Enterobacterales</taxon>
        <taxon>Enterobacteriaceae</taxon>
        <taxon>Salmonella</taxon>
    </lineage>
</organism>
<name>A0A379THM1_SALER</name>
<evidence type="ECO:0000313" key="2">
    <source>
        <dbReference type="EMBL" id="SUG49813.1"/>
    </source>
</evidence>
<reference evidence="2 3" key="1">
    <citation type="submission" date="2018-06" db="EMBL/GenBank/DDBJ databases">
        <authorList>
            <consortium name="Pathogen Informatics"/>
            <person name="Doyle S."/>
        </authorList>
    </citation>
    <scope>NUCLEOTIDE SEQUENCE [LARGE SCALE GENOMIC DNA]</scope>
    <source>
        <strain evidence="2 3">NCTC8297</strain>
    </source>
</reference>
<dbReference type="SUPFAM" id="SSF51126">
    <property type="entry name" value="Pectin lyase-like"/>
    <property type="match status" value="1"/>
</dbReference>